<reference evidence="2 3" key="1">
    <citation type="submission" date="2019-07" db="EMBL/GenBank/DDBJ databases">
        <title>Whole genome shotgun sequence of Cyclobacterium qasimii NBRC 106168.</title>
        <authorList>
            <person name="Hosoyama A."/>
            <person name="Uohara A."/>
            <person name="Ohji S."/>
            <person name="Ichikawa N."/>
        </authorList>
    </citation>
    <scope>NUCLEOTIDE SEQUENCE [LARGE SCALE GENOMIC DNA]</scope>
    <source>
        <strain evidence="2 3">NBRC 106168</strain>
    </source>
</reference>
<organism evidence="2 3">
    <name type="scientific">Cyclobacterium qasimii</name>
    <dbReference type="NCBI Taxonomy" id="1350429"/>
    <lineage>
        <taxon>Bacteria</taxon>
        <taxon>Pseudomonadati</taxon>
        <taxon>Bacteroidota</taxon>
        <taxon>Cytophagia</taxon>
        <taxon>Cytophagales</taxon>
        <taxon>Cyclobacteriaceae</taxon>
        <taxon>Cyclobacterium</taxon>
    </lineage>
</organism>
<dbReference type="InterPro" id="IPR019903">
    <property type="entry name" value="RIC_family"/>
</dbReference>
<protein>
    <recommendedName>
        <fullName evidence="4">Iron-sulfur cluster repair di-iron protein</fullName>
    </recommendedName>
</protein>
<comment type="caution">
    <text evidence="2">The sequence shown here is derived from an EMBL/GenBank/DDBJ whole genome shotgun (WGS) entry which is preliminary data.</text>
</comment>
<sequence>MEKGIDQSVGEIVAANFKTAKIFTNQGIDFCCGGNMGIADACQKKGVNLDKLLQELNEVNAGNISDQYANLTAVE</sequence>
<name>A0A512C9H8_9BACT</name>
<accession>A0A512C9H8</accession>
<dbReference type="PANTHER" id="PTHR36438">
    <property type="entry name" value="IRON-SULFUR CLUSTER REPAIR PROTEIN YTFE"/>
    <property type="match status" value="1"/>
</dbReference>
<comment type="subcellular location">
    <subcellularLocation>
        <location evidence="1">Cytoplasm</location>
    </subcellularLocation>
</comment>
<dbReference type="InterPro" id="IPR038062">
    <property type="entry name" value="ScdA-like_N_sf"/>
</dbReference>
<dbReference type="Gene3D" id="1.10.3910.10">
    <property type="entry name" value="SP0561-like"/>
    <property type="match status" value="1"/>
</dbReference>
<evidence type="ECO:0000256" key="1">
    <source>
        <dbReference type="ARBA" id="ARBA00004496"/>
    </source>
</evidence>
<dbReference type="Proteomes" id="UP000321301">
    <property type="component" value="Unassembled WGS sequence"/>
</dbReference>
<dbReference type="Pfam" id="PF04405">
    <property type="entry name" value="ScdA_N"/>
    <property type="match status" value="1"/>
</dbReference>
<keyword evidence="3" id="KW-1185">Reference proteome</keyword>
<dbReference type="AlphaFoldDB" id="A0A512C9H8"/>
<evidence type="ECO:0008006" key="4">
    <source>
        <dbReference type="Google" id="ProtNLM"/>
    </source>
</evidence>
<evidence type="ECO:0000313" key="2">
    <source>
        <dbReference type="EMBL" id="GEO20830.1"/>
    </source>
</evidence>
<evidence type="ECO:0000313" key="3">
    <source>
        <dbReference type="Proteomes" id="UP000321301"/>
    </source>
</evidence>
<proteinExistence type="predicted"/>
<dbReference type="EMBL" id="BJYV01000004">
    <property type="protein sequence ID" value="GEO20830.1"/>
    <property type="molecule type" value="Genomic_DNA"/>
</dbReference>
<dbReference type="RefSeq" id="WP_020892527.1">
    <property type="nucleotide sequence ID" value="NZ_BJYV01000004.1"/>
</dbReference>
<dbReference type="SUPFAM" id="SSF140683">
    <property type="entry name" value="SP0561-like"/>
    <property type="match status" value="1"/>
</dbReference>
<gene>
    <name evidence="2" type="ORF">CQA01_13640</name>
</gene>
<dbReference type="PANTHER" id="PTHR36438:SF1">
    <property type="entry name" value="IRON-SULFUR CLUSTER REPAIR PROTEIN YTFE"/>
    <property type="match status" value="1"/>
</dbReference>
<dbReference type="GO" id="GO:0005737">
    <property type="term" value="C:cytoplasm"/>
    <property type="evidence" value="ECO:0007669"/>
    <property type="project" value="UniProtKB-SubCell"/>
</dbReference>